<dbReference type="GO" id="GO:0031177">
    <property type="term" value="F:phosphopantetheine binding"/>
    <property type="evidence" value="ECO:0007669"/>
    <property type="project" value="TreeGrafter"/>
</dbReference>
<dbReference type="Proteomes" id="UP000254765">
    <property type="component" value="Unassembled WGS sequence"/>
</dbReference>
<dbReference type="GO" id="GO:0003824">
    <property type="term" value="F:catalytic activity"/>
    <property type="evidence" value="ECO:0007669"/>
    <property type="project" value="InterPro"/>
</dbReference>
<evidence type="ECO:0000313" key="3">
    <source>
        <dbReference type="Proteomes" id="UP000254765"/>
    </source>
</evidence>
<dbReference type="PANTHER" id="PTHR45527:SF1">
    <property type="entry name" value="FATTY ACID SYNTHASE"/>
    <property type="match status" value="1"/>
</dbReference>
<organism evidence="2 3">
    <name type="scientific">Serratia marcescens</name>
    <dbReference type="NCBI Taxonomy" id="615"/>
    <lineage>
        <taxon>Bacteria</taxon>
        <taxon>Pseudomonadati</taxon>
        <taxon>Pseudomonadota</taxon>
        <taxon>Gammaproteobacteria</taxon>
        <taxon>Enterobacterales</taxon>
        <taxon>Yersiniaceae</taxon>
        <taxon>Serratia</taxon>
    </lineage>
</organism>
<dbReference type="PANTHER" id="PTHR45527">
    <property type="entry name" value="NONRIBOSOMAL PEPTIDE SYNTHETASE"/>
    <property type="match status" value="1"/>
</dbReference>
<reference evidence="2 3" key="1">
    <citation type="submission" date="2018-06" db="EMBL/GenBank/DDBJ databases">
        <authorList>
            <consortium name="Pathogen Informatics"/>
            <person name="Doyle S."/>
        </authorList>
    </citation>
    <scope>NUCLEOTIDE SEQUENCE [LARGE SCALE GENOMIC DNA]</scope>
    <source>
        <strain evidence="2 3">NCTC10211</strain>
    </source>
</reference>
<dbReference type="AlphaFoldDB" id="A0A379ZQN6"/>
<protein>
    <submittedName>
        <fullName evidence="2">Dimodular nonribosomal peptide synthase</fullName>
    </submittedName>
</protein>
<sequence>MSKHQLLDSQAGFYYGTKIGDDKSSYNIAEYVEINHTLDIARMKRAIHRVVSQTPTLHVLFDEDNGTPYQYPVTANISVEWVDLSQSGNDMATAIELMEADAKRPFSLNAAPLFRQKIIRLGEKRFLWYFCSHHLLLDGYGTYLLIHQVAQAYRGPDTTTARRTGDRCLAQG</sequence>
<dbReference type="Pfam" id="PF00668">
    <property type="entry name" value="Condensation"/>
    <property type="match status" value="1"/>
</dbReference>
<name>A0A379ZQN6_SERMA</name>
<dbReference type="Gene3D" id="3.30.559.10">
    <property type="entry name" value="Chloramphenicol acetyltransferase-like domain"/>
    <property type="match status" value="1"/>
</dbReference>
<accession>A0A379ZQN6</accession>
<dbReference type="GO" id="GO:0005737">
    <property type="term" value="C:cytoplasm"/>
    <property type="evidence" value="ECO:0007669"/>
    <property type="project" value="TreeGrafter"/>
</dbReference>
<dbReference type="GO" id="GO:0043041">
    <property type="term" value="P:amino acid activation for nonribosomal peptide biosynthetic process"/>
    <property type="evidence" value="ECO:0007669"/>
    <property type="project" value="TreeGrafter"/>
</dbReference>
<dbReference type="InterPro" id="IPR023213">
    <property type="entry name" value="CAT-like_dom_sf"/>
</dbReference>
<dbReference type="InterPro" id="IPR001242">
    <property type="entry name" value="Condensation_dom"/>
</dbReference>
<feature type="domain" description="Condensation" evidence="1">
    <location>
        <begin position="5"/>
        <end position="154"/>
    </location>
</feature>
<dbReference type="GO" id="GO:0044550">
    <property type="term" value="P:secondary metabolite biosynthetic process"/>
    <property type="evidence" value="ECO:0007669"/>
    <property type="project" value="TreeGrafter"/>
</dbReference>
<evidence type="ECO:0000259" key="1">
    <source>
        <dbReference type="Pfam" id="PF00668"/>
    </source>
</evidence>
<proteinExistence type="predicted"/>
<dbReference type="SUPFAM" id="SSF52777">
    <property type="entry name" value="CoA-dependent acyltransferases"/>
    <property type="match status" value="1"/>
</dbReference>
<gene>
    <name evidence="2" type="primary">dhbF_6</name>
    <name evidence="2" type="ORF">NCTC10211_04071</name>
</gene>
<evidence type="ECO:0000313" key="2">
    <source>
        <dbReference type="EMBL" id="SUI66603.1"/>
    </source>
</evidence>
<dbReference type="EMBL" id="UGYK01000002">
    <property type="protein sequence ID" value="SUI66603.1"/>
    <property type="molecule type" value="Genomic_DNA"/>
</dbReference>